<sequence length="130" mass="14466">MKTIVSIMTCMVLFGCQVVRKTATDISGEEVKNLETVQQVAKDYLTIWPMQAGFIQGALGPRIEEFPTQAVDAMTELTILAKRYNSDPNSIEDYDLGLSLGLRIRLLGVVVQEALEMYAPDLLDLLPLIF</sequence>
<dbReference type="EMBL" id="LAZR01049578">
    <property type="protein sequence ID" value="KKK89333.1"/>
    <property type="molecule type" value="Genomic_DNA"/>
</dbReference>
<gene>
    <name evidence="1" type="ORF">LCGC14_2734150</name>
</gene>
<dbReference type="AlphaFoldDB" id="A0A0F8Z6F6"/>
<proteinExistence type="predicted"/>
<dbReference type="PROSITE" id="PS51257">
    <property type="entry name" value="PROKAR_LIPOPROTEIN"/>
    <property type="match status" value="1"/>
</dbReference>
<organism evidence="1">
    <name type="scientific">marine sediment metagenome</name>
    <dbReference type="NCBI Taxonomy" id="412755"/>
    <lineage>
        <taxon>unclassified sequences</taxon>
        <taxon>metagenomes</taxon>
        <taxon>ecological metagenomes</taxon>
    </lineage>
</organism>
<evidence type="ECO:0000313" key="1">
    <source>
        <dbReference type="EMBL" id="KKK89333.1"/>
    </source>
</evidence>
<comment type="caution">
    <text evidence="1">The sequence shown here is derived from an EMBL/GenBank/DDBJ whole genome shotgun (WGS) entry which is preliminary data.</text>
</comment>
<reference evidence="1" key="1">
    <citation type="journal article" date="2015" name="Nature">
        <title>Complex archaea that bridge the gap between prokaryotes and eukaryotes.</title>
        <authorList>
            <person name="Spang A."/>
            <person name="Saw J.H."/>
            <person name="Jorgensen S.L."/>
            <person name="Zaremba-Niedzwiedzka K."/>
            <person name="Martijn J."/>
            <person name="Lind A.E."/>
            <person name="van Eijk R."/>
            <person name="Schleper C."/>
            <person name="Guy L."/>
            <person name="Ettema T.J."/>
        </authorList>
    </citation>
    <scope>NUCLEOTIDE SEQUENCE</scope>
</reference>
<name>A0A0F8Z6F6_9ZZZZ</name>
<accession>A0A0F8Z6F6</accession>
<protein>
    <submittedName>
        <fullName evidence="1">Uncharacterized protein</fullName>
    </submittedName>
</protein>